<dbReference type="GO" id="GO:0000166">
    <property type="term" value="F:nucleotide binding"/>
    <property type="evidence" value="ECO:0007669"/>
    <property type="project" value="InterPro"/>
</dbReference>
<dbReference type="Gene3D" id="3.40.50.720">
    <property type="entry name" value="NAD(P)-binding Rossmann-like Domain"/>
    <property type="match status" value="1"/>
</dbReference>
<dbReference type="InterPro" id="IPR055170">
    <property type="entry name" value="GFO_IDH_MocA-like_dom"/>
</dbReference>
<dbReference type="GO" id="GO:0016491">
    <property type="term" value="F:oxidoreductase activity"/>
    <property type="evidence" value="ECO:0007669"/>
    <property type="project" value="UniProtKB-KW"/>
</dbReference>
<keyword evidence="5" id="KW-1185">Reference proteome</keyword>
<feature type="domain" description="GFO/IDH/MocA-like oxidoreductase" evidence="3">
    <location>
        <begin position="136"/>
        <end position="264"/>
    </location>
</feature>
<evidence type="ECO:0000313" key="4">
    <source>
        <dbReference type="EMBL" id="MBA8957232.1"/>
    </source>
</evidence>
<dbReference type="Proteomes" id="UP000572680">
    <property type="component" value="Unassembled WGS sequence"/>
</dbReference>
<dbReference type="PANTHER" id="PTHR43818">
    <property type="entry name" value="BCDNA.GH03377"/>
    <property type="match status" value="1"/>
</dbReference>
<dbReference type="InterPro" id="IPR036291">
    <property type="entry name" value="NAD(P)-bd_dom_sf"/>
</dbReference>
<evidence type="ECO:0000256" key="1">
    <source>
        <dbReference type="ARBA" id="ARBA00023002"/>
    </source>
</evidence>
<evidence type="ECO:0000313" key="5">
    <source>
        <dbReference type="Proteomes" id="UP000572680"/>
    </source>
</evidence>
<reference evidence="4 5" key="1">
    <citation type="submission" date="2020-08" db="EMBL/GenBank/DDBJ databases">
        <title>Genomic Encyclopedia of Type Strains, Phase IV (KMG-IV): sequencing the most valuable type-strain genomes for metagenomic binning, comparative biology and taxonomic classification.</title>
        <authorList>
            <person name="Goeker M."/>
        </authorList>
    </citation>
    <scope>NUCLEOTIDE SEQUENCE [LARGE SCALE GENOMIC DNA]</scope>
    <source>
        <strain evidence="4 5">DSM 44197</strain>
    </source>
</reference>
<dbReference type="RefSeq" id="WP_182849072.1">
    <property type="nucleotide sequence ID" value="NZ_BAAALP010000041.1"/>
</dbReference>
<dbReference type="AlphaFoldDB" id="A0A7W3LZT4"/>
<feature type="domain" description="Gfo/Idh/MocA-like oxidoreductase N-terminal" evidence="2">
    <location>
        <begin position="5"/>
        <end position="125"/>
    </location>
</feature>
<accession>A0A7W3LZT4</accession>
<sequence length="379" mass="40052">MSPVGVVLVGAHGHGRWHLDNLRALTAAGRVRLAGICDLTPVDAVDLEGLGVPEQSADLARLLSRTWARVAIVATPIPTHADLTLTAVAHGAHVLLEKPPAATYADFERTLAGVTGSGRVCQVGFQSLGSGAIPVIRRLVAEGAIGRVRGIGAAGAWHRDSSYYARAPWAGRRSVGGVAVADGALTNPFAHALATALAVDGSEGAGDVDAIEVELYRAHPIEADDTGCLRLRTARGTVVTVAVTLCAPDRNEPYLLIHGDRGRITLTYTLDRVELERDGTTDTFTCTRTDLLSNLVDHLDGEAEPLVPLHRTAAFMRVLEAVRTAPDPRPITAEQQHVTVAGGVTRRILPGAAEHVAASAEHLALFSELDIPWAKKDHP</sequence>
<dbReference type="Pfam" id="PF01408">
    <property type="entry name" value="GFO_IDH_MocA"/>
    <property type="match status" value="1"/>
</dbReference>
<dbReference type="SUPFAM" id="SSF51735">
    <property type="entry name" value="NAD(P)-binding Rossmann-fold domains"/>
    <property type="match status" value="1"/>
</dbReference>
<organism evidence="4 5">
    <name type="scientific">Actinomadura namibiensis</name>
    <dbReference type="NCBI Taxonomy" id="182080"/>
    <lineage>
        <taxon>Bacteria</taxon>
        <taxon>Bacillati</taxon>
        <taxon>Actinomycetota</taxon>
        <taxon>Actinomycetes</taxon>
        <taxon>Streptosporangiales</taxon>
        <taxon>Thermomonosporaceae</taxon>
        <taxon>Actinomadura</taxon>
    </lineage>
</organism>
<evidence type="ECO:0000259" key="3">
    <source>
        <dbReference type="Pfam" id="PF22725"/>
    </source>
</evidence>
<gene>
    <name evidence="4" type="ORF">HNR61_008925</name>
</gene>
<proteinExistence type="predicted"/>
<comment type="caution">
    <text evidence="4">The sequence shown here is derived from an EMBL/GenBank/DDBJ whole genome shotgun (WGS) entry which is preliminary data.</text>
</comment>
<dbReference type="PANTHER" id="PTHR43818:SF11">
    <property type="entry name" value="BCDNA.GH03377"/>
    <property type="match status" value="1"/>
</dbReference>
<protein>
    <submittedName>
        <fullName evidence="4">Putative dehydrogenase</fullName>
    </submittedName>
</protein>
<keyword evidence="1" id="KW-0560">Oxidoreductase</keyword>
<dbReference type="Pfam" id="PF22725">
    <property type="entry name" value="GFO_IDH_MocA_C3"/>
    <property type="match status" value="1"/>
</dbReference>
<dbReference type="Gene3D" id="3.30.360.10">
    <property type="entry name" value="Dihydrodipicolinate Reductase, domain 2"/>
    <property type="match status" value="1"/>
</dbReference>
<evidence type="ECO:0000259" key="2">
    <source>
        <dbReference type="Pfam" id="PF01408"/>
    </source>
</evidence>
<dbReference type="SUPFAM" id="SSF55347">
    <property type="entry name" value="Glyceraldehyde-3-phosphate dehydrogenase-like, C-terminal domain"/>
    <property type="match status" value="1"/>
</dbReference>
<dbReference type="InterPro" id="IPR000683">
    <property type="entry name" value="Gfo/Idh/MocA-like_OxRdtase_N"/>
</dbReference>
<dbReference type="EMBL" id="JACJIA010000021">
    <property type="protein sequence ID" value="MBA8957232.1"/>
    <property type="molecule type" value="Genomic_DNA"/>
</dbReference>
<dbReference type="InterPro" id="IPR050463">
    <property type="entry name" value="Gfo/Idh/MocA_oxidrdct_glycsds"/>
</dbReference>
<name>A0A7W3LZT4_ACTNM</name>